<feature type="region of interest" description="Disordered" evidence="1">
    <location>
        <begin position="1"/>
        <end position="34"/>
    </location>
</feature>
<dbReference type="HOGENOM" id="CLU_2780825_0_0_1"/>
<evidence type="ECO:0000313" key="2">
    <source>
        <dbReference type="EnsemblPlants" id="PGSC0003DMT400057515"/>
    </source>
</evidence>
<evidence type="ECO:0000313" key="3">
    <source>
        <dbReference type="Proteomes" id="UP000011115"/>
    </source>
</evidence>
<dbReference type="PaxDb" id="4113-PGSC0003DMT400057515"/>
<evidence type="ECO:0000256" key="1">
    <source>
        <dbReference type="SAM" id="MobiDB-lite"/>
    </source>
</evidence>
<dbReference type="AlphaFoldDB" id="M1C180"/>
<dbReference type="InParanoid" id="M1C180"/>
<reference evidence="3" key="1">
    <citation type="journal article" date="2011" name="Nature">
        <title>Genome sequence and analysis of the tuber crop potato.</title>
        <authorList>
            <consortium name="The Potato Genome Sequencing Consortium"/>
        </authorList>
    </citation>
    <scope>NUCLEOTIDE SEQUENCE [LARGE SCALE GENOMIC DNA]</scope>
    <source>
        <strain evidence="3">cv. DM1-3 516 R44</strain>
    </source>
</reference>
<feature type="compositionally biased region" description="Polar residues" evidence="1">
    <location>
        <begin position="23"/>
        <end position="34"/>
    </location>
</feature>
<sequence length="69" mass="7777">MIGKPIHHINMDESSQRGKDSSEPNSFNEGATRSSNPVLLFRPCICLNNPLEWINFEPKGDYKVGRSES</sequence>
<reference evidence="2" key="2">
    <citation type="submission" date="2015-06" db="UniProtKB">
        <authorList>
            <consortium name="EnsemblPlants"/>
        </authorList>
    </citation>
    <scope>IDENTIFICATION</scope>
    <source>
        <strain evidence="2">DM1-3 516 R44</strain>
    </source>
</reference>
<dbReference type="Proteomes" id="UP000011115">
    <property type="component" value="Unassembled WGS sequence"/>
</dbReference>
<organism evidence="2 3">
    <name type="scientific">Solanum tuberosum</name>
    <name type="common">Potato</name>
    <dbReference type="NCBI Taxonomy" id="4113"/>
    <lineage>
        <taxon>Eukaryota</taxon>
        <taxon>Viridiplantae</taxon>
        <taxon>Streptophyta</taxon>
        <taxon>Embryophyta</taxon>
        <taxon>Tracheophyta</taxon>
        <taxon>Spermatophyta</taxon>
        <taxon>Magnoliopsida</taxon>
        <taxon>eudicotyledons</taxon>
        <taxon>Gunneridae</taxon>
        <taxon>Pentapetalae</taxon>
        <taxon>asterids</taxon>
        <taxon>lamiids</taxon>
        <taxon>Solanales</taxon>
        <taxon>Solanaceae</taxon>
        <taxon>Solanoideae</taxon>
        <taxon>Solaneae</taxon>
        <taxon>Solanum</taxon>
    </lineage>
</organism>
<dbReference type="EnsemblPlants" id="PGSC0003DMT400057515">
    <property type="protein sequence ID" value="PGSC0003DMT400057515"/>
    <property type="gene ID" value="PGSC0003DMG400022337"/>
</dbReference>
<feature type="compositionally biased region" description="Basic and acidic residues" evidence="1">
    <location>
        <begin position="9"/>
        <end position="22"/>
    </location>
</feature>
<proteinExistence type="predicted"/>
<keyword evidence="3" id="KW-1185">Reference proteome</keyword>
<dbReference type="Gramene" id="PGSC0003DMT400057515">
    <property type="protein sequence ID" value="PGSC0003DMT400057515"/>
    <property type="gene ID" value="PGSC0003DMG400022337"/>
</dbReference>
<protein>
    <submittedName>
        <fullName evidence="2">Uncharacterized protein</fullName>
    </submittedName>
</protein>
<accession>M1C180</accession>
<name>M1C180_SOLTU</name>